<accession>A0A941W1U6</accession>
<dbReference type="Pfam" id="PF01656">
    <property type="entry name" value="CbiA"/>
    <property type="match status" value="1"/>
</dbReference>
<comment type="pathway">
    <text evidence="8">Cofactor biosynthesis; adenosylcobalamin biosynthesis; cob(II)yrinate a,c-diamide from sirohydrochlorin (anaerobic route): step 10/10.</text>
</comment>
<dbReference type="NCBIfam" id="TIGR00379">
    <property type="entry name" value="cobB"/>
    <property type="match status" value="1"/>
</dbReference>
<dbReference type="InterPro" id="IPR011698">
    <property type="entry name" value="GATase_3"/>
</dbReference>
<feature type="site" description="Increases nucleophilicity of active site Cys" evidence="8">
    <location>
        <position position="432"/>
    </location>
</feature>
<dbReference type="SUPFAM" id="SSF52540">
    <property type="entry name" value="P-loop containing nucleoside triphosphate hydrolases"/>
    <property type="match status" value="1"/>
</dbReference>
<keyword evidence="2 8" id="KW-0169">Cobalamin biosynthesis</keyword>
<dbReference type="InterPro" id="IPR004484">
    <property type="entry name" value="CbiA/CobB_synth"/>
</dbReference>
<dbReference type="CDD" id="cd05388">
    <property type="entry name" value="CobB_N"/>
    <property type="match status" value="1"/>
</dbReference>
<dbReference type="CDD" id="cd03130">
    <property type="entry name" value="GATase1_CobB"/>
    <property type="match status" value="1"/>
</dbReference>
<organism evidence="11 12">
    <name type="scientific">Candidatus Scalindua arabica</name>
    <dbReference type="NCBI Taxonomy" id="1127984"/>
    <lineage>
        <taxon>Bacteria</taxon>
        <taxon>Pseudomonadati</taxon>
        <taxon>Planctomycetota</taxon>
        <taxon>Candidatus Brocadiia</taxon>
        <taxon>Candidatus Brocadiales</taxon>
        <taxon>Candidatus Scalinduaceae</taxon>
        <taxon>Candidatus Scalindua</taxon>
    </lineage>
</organism>
<keyword evidence="4 8" id="KW-0547">Nucleotide-binding</keyword>
<evidence type="ECO:0000259" key="10">
    <source>
        <dbReference type="Pfam" id="PF07685"/>
    </source>
</evidence>
<dbReference type="PANTHER" id="PTHR43873:SF1">
    <property type="entry name" value="COBYRINATE A,C-DIAMIDE SYNTHASE"/>
    <property type="match status" value="1"/>
</dbReference>
<comment type="function">
    <text evidence="8">Catalyzes the ATP-dependent amidation of the two carboxylate groups at positions a and c of cobyrinate, using either L-glutamine or ammonia as the nitrogen source.</text>
</comment>
<dbReference type="Gene3D" id="3.40.50.880">
    <property type="match status" value="1"/>
</dbReference>
<dbReference type="GO" id="GO:0042242">
    <property type="term" value="F:cobyrinic acid a,c-diamide synthase activity"/>
    <property type="evidence" value="ECO:0007669"/>
    <property type="project" value="UniProtKB-UniRule"/>
</dbReference>
<dbReference type="EMBL" id="JAANXD010000026">
    <property type="protein sequence ID" value="MBS1257481.1"/>
    <property type="molecule type" value="Genomic_DNA"/>
</dbReference>
<evidence type="ECO:0000256" key="2">
    <source>
        <dbReference type="ARBA" id="ARBA00022573"/>
    </source>
</evidence>
<evidence type="ECO:0000313" key="11">
    <source>
        <dbReference type="EMBL" id="MBS1257481.1"/>
    </source>
</evidence>
<dbReference type="Pfam" id="PF07685">
    <property type="entry name" value="GATase_3"/>
    <property type="match status" value="1"/>
</dbReference>
<evidence type="ECO:0000256" key="6">
    <source>
        <dbReference type="ARBA" id="ARBA00022842"/>
    </source>
</evidence>
<dbReference type="GO" id="GO:0009236">
    <property type="term" value="P:cobalamin biosynthetic process"/>
    <property type="evidence" value="ECO:0007669"/>
    <property type="project" value="UniProtKB-UniRule"/>
</dbReference>
<evidence type="ECO:0000256" key="7">
    <source>
        <dbReference type="ARBA" id="ARBA00022962"/>
    </source>
</evidence>
<dbReference type="PANTHER" id="PTHR43873">
    <property type="entry name" value="COBYRINATE A,C-DIAMIDE SYNTHASE"/>
    <property type="match status" value="1"/>
</dbReference>
<keyword evidence="7 8" id="KW-0315">Glutamine amidotransferase</keyword>
<dbReference type="Gene3D" id="3.40.50.300">
    <property type="entry name" value="P-loop containing nucleotide triphosphate hydrolases"/>
    <property type="match status" value="2"/>
</dbReference>
<gene>
    <name evidence="8" type="primary">cbiA</name>
    <name evidence="11" type="ORF">MAG551_00525</name>
</gene>
<comment type="similarity">
    <text evidence="8">Belongs to the CobB/CbiA family.</text>
</comment>
<feature type="domain" description="CobQ/CobB/MinD/ParA nucleotide binding" evidence="9">
    <location>
        <begin position="1"/>
        <end position="186"/>
    </location>
</feature>
<keyword evidence="3 8" id="KW-0436">Ligase</keyword>
<dbReference type="InterPro" id="IPR029062">
    <property type="entry name" value="Class_I_gatase-like"/>
</dbReference>
<evidence type="ECO:0000256" key="4">
    <source>
        <dbReference type="ARBA" id="ARBA00022741"/>
    </source>
</evidence>
<dbReference type="InterPro" id="IPR027417">
    <property type="entry name" value="P-loop_NTPase"/>
</dbReference>
<feature type="domain" description="CobB/CobQ-like glutamine amidotransferase" evidence="10">
    <location>
        <begin position="246"/>
        <end position="438"/>
    </location>
</feature>
<evidence type="ECO:0000256" key="1">
    <source>
        <dbReference type="ARBA" id="ARBA00001946"/>
    </source>
</evidence>
<reference evidence="11" key="1">
    <citation type="journal article" date="2021" name="ISME J.">
        <title>Fine-scale metabolic discontinuity in a stratified prokaryote microbiome of a Red Sea deep halocline.</title>
        <authorList>
            <person name="Michoud G."/>
            <person name="Ngugi D.K."/>
            <person name="Barozzi A."/>
            <person name="Merlino G."/>
            <person name="Calleja M.L."/>
            <person name="Delgado-Huertas A."/>
            <person name="Moran X.A.G."/>
            <person name="Daffonchio D."/>
        </authorList>
    </citation>
    <scope>NUCLEOTIDE SEQUENCE</scope>
    <source>
        <strain evidence="11">SuakinDeep_MAG55_1</strain>
    </source>
</reference>
<protein>
    <recommendedName>
        <fullName evidence="8">Cobyrinate a,c-diamide synthase</fullName>
        <ecNumber evidence="8">6.3.5.11</ecNumber>
    </recommendedName>
    <alternativeName>
        <fullName evidence="8">Cobyrinic acid a,c-diamide synthetase</fullName>
    </alternativeName>
</protein>
<evidence type="ECO:0000313" key="12">
    <source>
        <dbReference type="Proteomes" id="UP000722750"/>
    </source>
</evidence>
<comment type="miscellaneous">
    <text evidence="8">The a and c carboxylates of cobyrinate are activated for nucleophilic attack via formation of a phosphorylated intermediate by ATP. CbiA catalyzes first the amidation of the c-carboxylate, and then that of the a-carboxylate.</text>
</comment>
<evidence type="ECO:0000256" key="8">
    <source>
        <dbReference type="HAMAP-Rule" id="MF_00027"/>
    </source>
</evidence>
<dbReference type="SUPFAM" id="SSF52317">
    <property type="entry name" value="Class I glutamine amidotransferase-like"/>
    <property type="match status" value="1"/>
</dbReference>
<keyword evidence="6 8" id="KW-0460">Magnesium</keyword>
<evidence type="ECO:0000256" key="3">
    <source>
        <dbReference type="ARBA" id="ARBA00022598"/>
    </source>
</evidence>
<sequence length="461" mass="50109">MIAGTNSGVGKTTVTLGIMSALVSKGIKVQGFKTGPDYIDTSHHKFVTGNSSRNLDTWMMSDSVCRELFKRSAINADISVIEGVMGLYDGSIDSTGHGSSAHLASVLKAPVILVVSAKGIAQSAGAVVMGYKEFSKGINLSGVIVNNIASHSHYDCIKRSIEETCSVPVLGYLDKDNEITIPERHLGLVPSEENAGHSDLYEKLGKMVLKTIDIDGLLNTARSADEFPDCKKSIFCDRNSALQVNLAVARDNAFCFYYQDDIELFEALGIRIKYFSPLHDRCIPDDVDGIFLGGGFPELNAGKLMKNETMRESILDAYNNGTIIYGECGGMMYLLEKLIDCDGRSFKMGGVLGGTSVMQNKRQGLGYIIAEATCDNVICKRGDTFRAHEFHWSKLLDVPDDTAFAYKTQKSNGKQSKADGICGKNVLASYTHVHFSSNPELARNLLLSMANASRNKEVSTL</sequence>
<evidence type="ECO:0000259" key="9">
    <source>
        <dbReference type="Pfam" id="PF01656"/>
    </source>
</evidence>
<proteinExistence type="inferred from homology"/>
<comment type="cofactor">
    <cofactor evidence="1 8">
        <name>Mg(2+)</name>
        <dbReference type="ChEBI" id="CHEBI:18420"/>
    </cofactor>
</comment>
<comment type="catalytic activity">
    <reaction evidence="8">
        <text>cob(II)yrinate + 2 L-glutamine + 2 ATP + 2 H2O = cob(II)yrinate a,c diamide + 2 L-glutamate + 2 ADP + 2 phosphate + 2 H(+)</text>
        <dbReference type="Rhea" id="RHEA:26289"/>
        <dbReference type="ChEBI" id="CHEBI:15377"/>
        <dbReference type="ChEBI" id="CHEBI:15378"/>
        <dbReference type="ChEBI" id="CHEBI:29985"/>
        <dbReference type="ChEBI" id="CHEBI:30616"/>
        <dbReference type="ChEBI" id="CHEBI:43474"/>
        <dbReference type="ChEBI" id="CHEBI:58359"/>
        <dbReference type="ChEBI" id="CHEBI:58537"/>
        <dbReference type="ChEBI" id="CHEBI:58894"/>
        <dbReference type="ChEBI" id="CHEBI:456216"/>
        <dbReference type="EC" id="6.3.5.11"/>
    </reaction>
</comment>
<dbReference type="EC" id="6.3.5.11" evidence="8"/>
<dbReference type="GO" id="GO:0005524">
    <property type="term" value="F:ATP binding"/>
    <property type="evidence" value="ECO:0007669"/>
    <property type="project" value="UniProtKB-UniRule"/>
</dbReference>
<dbReference type="NCBIfam" id="NF002204">
    <property type="entry name" value="PRK01077.1"/>
    <property type="match status" value="1"/>
</dbReference>
<name>A0A941W1U6_9BACT</name>
<feature type="active site" description="Nucleophile" evidence="8">
    <location>
        <position position="328"/>
    </location>
</feature>
<comment type="caution">
    <text evidence="11">The sequence shown here is derived from an EMBL/GenBank/DDBJ whole genome shotgun (WGS) entry which is preliminary data.</text>
</comment>
<dbReference type="InterPro" id="IPR002586">
    <property type="entry name" value="CobQ/CobB/MinD/ParA_Nub-bd_dom"/>
</dbReference>
<dbReference type="HAMAP" id="MF_00027">
    <property type="entry name" value="CobB_CbiA"/>
    <property type="match status" value="1"/>
</dbReference>
<dbReference type="PROSITE" id="PS51274">
    <property type="entry name" value="GATASE_COBBQ"/>
    <property type="match status" value="1"/>
</dbReference>
<comment type="domain">
    <text evidence="8">Comprises of two domains. The C-terminal domain contains the binding site for glutamine and catalyzes the hydrolysis of this substrate to glutamate and ammonia. The N-terminal domain is anticipated to bind ATP and cobyrinate and catalyzes the ultimate synthesis of the diamide product. The ammonia produced via the glutaminase domain is probably translocated to the adjacent domain via a molecular tunnel, where it reacts with an activated intermediate.</text>
</comment>
<dbReference type="AlphaFoldDB" id="A0A941W1U6"/>
<evidence type="ECO:0000256" key="5">
    <source>
        <dbReference type="ARBA" id="ARBA00022840"/>
    </source>
</evidence>
<keyword evidence="5 8" id="KW-0067">ATP-binding</keyword>
<dbReference type="Proteomes" id="UP000722750">
    <property type="component" value="Unassembled WGS sequence"/>
</dbReference>